<reference evidence="1 2" key="1">
    <citation type="submission" date="2024-11" db="EMBL/GenBank/DDBJ databases">
        <title>A near-complete genome assembly of Cinchona calisaya.</title>
        <authorList>
            <person name="Lian D.C."/>
            <person name="Zhao X.W."/>
            <person name="Wei L."/>
        </authorList>
    </citation>
    <scope>NUCLEOTIDE SEQUENCE [LARGE SCALE GENOMIC DNA]</scope>
    <source>
        <tissue evidence="1">Nenye</tissue>
    </source>
</reference>
<name>A0ABD2ZK10_9GENT</name>
<dbReference type="Proteomes" id="UP001630127">
    <property type="component" value="Unassembled WGS sequence"/>
</dbReference>
<dbReference type="EMBL" id="JBJUIK010000008">
    <property type="protein sequence ID" value="KAL3519673.1"/>
    <property type="molecule type" value="Genomic_DNA"/>
</dbReference>
<organism evidence="1 2">
    <name type="scientific">Cinchona calisaya</name>
    <dbReference type="NCBI Taxonomy" id="153742"/>
    <lineage>
        <taxon>Eukaryota</taxon>
        <taxon>Viridiplantae</taxon>
        <taxon>Streptophyta</taxon>
        <taxon>Embryophyta</taxon>
        <taxon>Tracheophyta</taxon>
        <taxon>Spermatophyta</taxon>
        <taxon>Magnoliopsida</taxon>
        <taxon>eudicotyledons</taxon>
        <taxon>Gunneridae</taxon>
        <taxon>Pentapetalae</taxon>
        <taxon>asterids</taxon>
        <taxon>lamiids</taxon>
        <taxon>Gentianales</taxon>
        <taxon>Rubiaceae</taxon>
        <taxon>Cinchonoideae</taxon>
        <taxon>Cinchoneae</taxon>
        <taxon>Cinchona</taxon>
    </lineage>
</organism>
<gene>
    <name evidence="1" type="ORF">ACH5RR_017822</name>
</gene>
<protein>
    <submittedName>
        <fullName evidence="1">Uncharacterized protein</fullName>
    </submittedName>
</protein>
<proteinExistence type="predicted"/>
<accession>A0ABD2ZK10</accession>
<comment type="caution">
    <text evidence="1">The sequence shown here is derived from an EMBL/GenBank/DDBJ whole genome shotgun (WGS) entry which is preliminary data.</text>
</comment>
<dbReference type="AlphaFoldDB" id="A0ABD2ZK10"/>
<sequence length="144" mass="16412">MASIVLDLCWSFYYGKGNSLEFRTGPYNGIGFSGVITIPTLAFNLSIIVNMNEVYYEVPESILTLTRTFVINLGYYCSKMAKKQKGQVTRVQENQEDVYVEEVNMKDDDTSLGKPIGGLMSDARRRRKQRRINVHVLPVDYGVR</sequence>
<keyword evidence="2" id="KW-1185">Reference proteome</keyword>
<evidence type="ECO:0000313" key="1">
    <source>
        <dbReference type="EMBL" id="KAL3519673.1"/>
    </source>
</evidence>
<evidence type="ECO:0000313" key="2">
    <source>
        <dbReference type="Proteomes" id="UP001630127"/>
    </source>
</evidence>